<dbReference type="Gene3D" id="3.40.50.10420">
    <property type="entry name" value="NagB/RpiA/CoA transferase-like"/>
    <property type="match status" value="1"/>
</dbReference>
<keyword evidence="2 4" id="KW-0547">Nucleotide-binding</keyword>
<feature type="binding site" evidence="4">
    <location>
        <position position="79"/>
    </location>
    <ligand>
        <name>substrate</name>
    </ligand>
</feature>
<dbReference type="OrthoDB" id="9801938at2"/>
<dbReference type="GO" id="GO:0046872">
    <property type="term" value="F:metal ion binding"/>
    <property type="evidence" value="ECO:0007669"/>
    <property type="project" value="UniProtKB-KW"/>
</dbReference>
<comment type="similarity">
    <text evidence="1 5">Belongs to the 5-formyltetrahydrofolate cyclo-ligase family.</text>
</comment>
<keyword evidence="6" id="KW-0436">Ligase</keyword>
<evidence type="ECO:0000256" key="4">
    <source>
        <dbReference type="PIRSR" id="PIRSR006806-1"/>
    </source>
</evidence>
<gene>
    <name evidence="6" type="ORF">HMPREF9710_00551</name>
</gene>
<dbReference type="InterPro" id="IPR037171">
    <property type="entry name" value="NagB/RpiA_transferase-like"/>
</dbReference>
<dbReference type="SUPFAM" id="SSF100950">
    <property type="entry name" value="NagB/RpiA/CoA transferase-like"/>
    <property type="match status" value="1"/>
</dbReference>
<evidence type="ECO:0000256" key="1">
    <source>
        <dbReference type="ARBA" id="ARBA00010638"/>
    </source>
</evidence>
<dbReference type="PIRSF" id="PIRSF006806">
    <property type="entry name" value="FTHF_cligase"/>
    <property type="match status" value="1"/>
</dbReference>
<dbReference type="Proteomes" id="UP000009874">
    <property type="component" value="Unassembled WGS sequence"/>
</dbReference>
<keyword evidence="3 4" id="KW-0067">ATP-binding</keyword>
<accession>K9E0L7</accession>
<feature type="binding site" evidence="4">
    <location>
        <begin position="154"/>
        <end position="162"/>
    </location>
    <ligand>
        <name>ATP</name>
        <dbReference type="ChEBI" id="CHEBI:30616"/>
    </ligand>
</feature>
<dbReference type="InterPro" id="IPR024185">
    <property type="entry name" value="FTHF_cligase-like_sf"/>
</dbReference>
<dbReference type="InterPro" id="IPR002698">
    <property type="entry name" value="FTHF_cligase"/>
</dbReference>
<dbReference type="GO" id="GO:0035999">
    <property type="term" value="P:tetrahydrofolate interconversion"/>
    <property type="evidence" value="ECO:0007669"/>
    <property type="project" value="TreeGrafter"/>
</dbReference>
<evidence type="ECO:0000313" key="6">
    <source>
        <dbReference type="EMBL" id="EKU84392.1"/>
    </source>
</evidence>
<evidence type="ECO:0000256" key="5">
    <source>
        <dbReference type="RuleBase" id="RU361279"/>
    </source>
</evidence>
<dbReference type="NCBIfam" id="TIGR02727">
    <property type="entry name" value="MTHFS_bact"/>
    <property type="match status" value="1"/>
</dbReference>
<dbReference type="Pfam" id="PF01812">
    <property type="entry name" value="5-FTHF_cyc-lig"/>
    <property type="match status" value="1"/>
</dbReference>
<evidence type="ECO:0000313" key="7">
    <source>
        <dbReference type="Proteomes" id="UP000009874"/>
    </source>
</evidence>
<name>K9E0L7_9BURK</name>
<keyword evidence="5" id="KW-0460">Magnesium</keyword>
<dbReference type="AlphaFoldDB" id="K9E0L7"/>
<keyword evidence="7" id="KW-1185">Reference proteome</keyword>
<protein>
    <recommendedName>
        <fullName evidence="5">5-formyltetrahydrofolate cyclo-ligase</fullName>
        <ecNumber evidence="5">6.3.3.2</ecNumber>
    </recommendedName>
</protein>
<keyword evidence="5" id="KW-0479">Metal-binding</keyword>
<evidence type="ECO:0000256" key="2">
    <source>
        <dbReference type="ARBA" id="ARBA00022741"/>
    </source>
</evidence>
<dbReference type="HOGENOM" id="CLU_066245_0_1_4"/>
<dbReference type="STRING" id="47229.LO55_1207"/>
<dbReference type="PATRIC" id="fig|883126.3.peg.555"/>
<dbReference type="PANTHER" id="PTHR23407">
    <property type="entry name" value="ATPASE INHIBITOR/5-FORMYLTETRAHYDROFOLATE CYCLO-LIGASE"/>
    <property type="match status" value="1"/>
</dbReference>
<dbReference type="GO" id="GO:0030272">
    <property type="term" value="F:5-formyltetrahydrofolate cyclo-ligase activity"/>
    <property type="evidence" value="ECO:0007669"/>
    <property type="project" value="UniProtKB-EC"/>
</dbReference>
<comment type="catalytic activity">
    <reaction evidence="5">
        <text>(6S)-5-formyl-5,6,7,8-tetrahydrofolate + ATP = (6R)-5,10-methenyltetrahydrofolate + ADP + phosphate</text>
        <dbReference type="Rhea" id="RHEA:10488"/>
        <dbReference type="ChEBI" id="CHEBI:30616"/>
        <dbReference type="ChEBI" id="CHEBI:43474"/>
        <dbReference type="ChEBI" id="CHEBI:57455"/>
        <dbReference type="ChEBI" id="CHEBI:57457"/>
        <dbReference type="ChEBI" id="CHEBI:456216"/>
        <dbReference type="EC" id="6.3.3.2"/>
    </reaction>
</comment>
<feature type="binding site" evidence="4">
    <location>
        <begin position="28"/>
        <end position="32"/>
    </location>
    <ligand>
        <name>ATP</name>
        <dbReference type="ChEBI" id="CHEBI:30616"/>
    </ligand>
</feature>
<dbReference type="EC" id="6.3.3.2" evidence="5"/>
<dbReference type="PANTHER" id="PTHR23407:SF1">
    <property type="entry name" value="5-FORMYLTETRAHYDROFOLATE CYCLO-LIGASE"/>
    <property type="match status" value="1"/>
</dbReference>
<dbReference type="eggNOG" id="COG0212">
    <property type="taxonomic scope" value="Bacteria"/>
</dbReference>
<proteinExistence type="inferred from homology"/>
<organism evidence="6 7">
    <name type="scientific">Massilia timonae CCUG 45783</name>
    <dbReference type="NCBI Taxonomy" id="883126"/>
    <lineage>
        <taxon>Bacteria</taxon>
        <taxon>Pseudomonadati</taxon>
        <taxon>Pseudomonadota</taxon>
        <taxon>Betaproteobacteria</taxon>
        <taxon>Burkholderiales</taxon>
        <taxon>Oxalobacteraceae</taxon>
        <taxon>Telluria group</taxon>
        <taxon>Massilia</taxon>
    </lineage>
</organism>
<sequence>MTGDQRIPRASAPPPDTAASKLAQQQDKALLRNTLKALRRAIDPATRHAWDDRIGARVIAWCRAHSHQTLGVYWPLAGEPDLRPAYAELAQAGVRLALPVVVERDAPLGFAEWLPGEPTVTDRLGVAVPAELRMVERPPALLVPCLGFNASGYRVGYGGGFYDRTLAPEPRPATVGIAYACQLVAFDGDAHDVPLDSVITERHDDVNVI</sequence>
<comment type="cofactor">
    <cofactor evidence="5">
        <name>Mg(2+)</name>
        <dbReference type="ChEBI" id="CHEBI:18420"/>
    </cofactor>
</comment>
<dbReference type="GO" id="GO:0009396">
    <property type="term" value="P:folic acid-containing compound biosynthetic process"/>
    <property type="evidence" value="ECO:0007669"/>
    <property type="project" value="TreeGrafter"/>
</dbReference>
<dbReference type="RefSeq" id="WP_005663686.1">
    <property type="nucleotide sequence ID" value="NZ_JH992922.1"/>
</dbReference>
<evidence type="ECO:0000256" key="3">
    <source>
        <dbReference type="ARBA" id="ARBA00022840"/>
    </source>
</evidence>
<dbReference type="GO" id="GO:0005524">
    <property type="term" value="F:ATP binding"/>
    <property type="evidence" value="ECO:0007669"/>
    <property type="project" value="UniProtKB-KW"/>
</dbReference>
<reference evidence="6 7" key="1">
    <citation type="submission" date="2012-09" db="EMBL/GenBank/DDBJ databases">
        <title>The Genome Sequence of Massilia timonae CCUG 45783.</title>
        <authorList>
            <consortium name="The Broad Institute Genome Sequencing Platform"/>
            <person name="Earl A."/>
            <person name="Ward D."/>
            <person name="Feldgarden M."/>
            <person name="Gevers D."/>
            <person name="Huys G."/>
            <person name="Walker B."/>
            <person name="Young S.K."/>
            <person name="Zeng Q."/>
            <person name="Gargeya S."/>
            <person name="Fitzgerald M."/>
            <person name="Haas B."/>
            <person name="Abouelleil A."/>
            <person name="Alvarado L."/>
            <person name="Arachchi H.M."/>
            <person name="Berlin A.M."/>
            <person name="Chapman S.B."/>
            <person name="Goldberg J."/>
            <person name="Griggs A."/>
            <person name="Gujja S."/>
            <person name="Hansen M."/>
            <person name="Howarth C."/>
            <person name="Imamovic A."/>
            <person name="Larimer J."/>
            <person name="McCowen C."/>
            <person name="Montmayeur A."/>
            <person name="Murphy C."/>
            <person name="Neiman D."/>
            <person name="Pearson M."/>
            <person name="Priest M."/>
            <person name="Roberts A."/>
            <person name="Saif S."/>
            <person name="Shea T."/>
            <person name="Sisk P."/>
            <person name="Sykes S."/>
            <person name="Wortman J."/>
            <person name="Nusbaum C."/>
            <person name="Birren B."/>
        </authorList>
    </citation>
    <scope>NUCLEOTIDE SEQUENCE [LARGE SCALE GENOMIC DNA]</scope>
    <source>
        <strain evidence="6 7">CCUG 45783</strain>
    </source>
</reference>
<dbReference type="EMBL" id="AGZI01000007">
    <property type="protein sequence ID" value="EKU84392.1"/>
    <property type="molecule type" value="Genomic_DNA"/>
</dbReference>
<comment type="caution">
    <text evidence="6">The sequence shown here is derived from an EMBL/GenBank/DDBJ whole genome shotgun (WGS) entry which is preliminary data.</text>
</comment>